<evidence type="ECO:0000313" key="1">
    <source>
        <dbReference type="EMBL" id="SIS22200.1"/>
    </source>
</evidence>
<dbReference type="STRING" id="573024.SAMN05216208_2638"/>
<accession>A0A1N7HBY3</accession>
<keyword evidence="2" id="KW-1185">Reference proteome</keyword>
<evidence type="ECO:0000313" key="2">
    <source>
        <dbReference type="Proteomes" id="UP000186019"/>
    </source>
</evidence>
<reference evidence="1 2" key="1">
    <citation type="submission" date="2017-01" db="EMBL/GenBank/DDBJ databases">
        <authorList>
            <person name="Mah S.A."/>
            <person name="Swanson W.J."/>
            <person name="Moy G.W."/>
            <person name="Vacquier V.D."/>
        </authorList>
    </citation>
    <scope>NUCLEOTIDE SEQUENCE [LARGE SCALE GENOMIC DNA]</scope>
    <source>
        <strain evidence="1 2">DSM 29590</strain>
    </source>
</reference>
<sequence length="52" mass="5324">MTAAVQRRLAITGAFLAIGLFIAANAHLITVALNSQPDCTLSERAAAAKPAC</sequence>
<proteinExistence type="predicted"/>
<name>A0A1N7HBY3_9RHOB</name>
<dbReference type="AlphaFoldDB" id="A0A1N7HBY3"/>
<organism evidence="1 2">
    <name type="scientific">Roseovarius nanhaiticus</name>
    <dbReference type="NCBI Taxonomy" id="573024"/>
    <lineage>
        <taxon>Bacteria</taxon>
        <taxon>Pseudomonadati</taxon>
        <taxon>Pseudomonadota</taxon>
        <taxon>Alphaproteobacteria</taxon>
        <taxon>Rhodobacterales</taxon>
        <taxon>Roseobacteraceae</taxon>
        <taxon>Roseovarius</taxon>
    </lineage>
</organism>
<gene>
    <name evidence="1" type="ORF">SAMN05421666_2677</name>
</gene>
<protein>
    <submittedName>
        <fullName evidence="1">Uncharacterized protein</fullName>
    </submittedName>
</protein>
<dbReference type="EMBL" id="FTNV01000003">
    <property type="protein sequence ID" value="SIS22200.1"/>
    <property type="molecule type" value="Genomic_DNA"/>
</dbReference>
<dbReference type="Proteomes" id="UP000186019">
    <property type="component" value="Unassembled WGS sequence"/>
</dbReference>
<dbReference type="RefSeq" id="WP_170846595.1">
    <property type="nucleotide sequence ID" value="NZ_CANNEL010000005.1"/>
</dbReference>